<reference evidence="1 2" key="1">
    <citation type="journal article" date="2018" name="BMC Genomics">
        <title>Comparative genome analyses reveal sequence features reflecting distinct modes of host-adaptation between dicot and monocot powdery mildew.</title>
        <authorList>
            <person name="Wu Y."/>
            <person name="Ma X."/>
            <person name="Pan Z."/>
            <person name="Kale S.D."/>
            <person name="Song Y."/>
            <person name="King H."/>
            <person name="Zhang Q."/>
            <person name="Presley C."/>
            <person name="Deng X."/>
            <person name="Wei C.I."/>
            <person name="Xiao S."/>
        </authorList>
    </citation>
    <scope>NUCLEOTIDE SEQUENCE [LARGE SCALE GENOMIC DNA]</scope>
    <source>
        <strain evidence="1">UMSG1</strain>
    </source>
</reference>
<accession>A0A420J8I9</accession>
<evidence type="ECO:0000313" key="1">
    <source>
        <dbReference type="EMBL" id="RKF83092.1"/>
    </source>
</evidence>
<dbReference type="EMBL" id="MCBS01016355">
    <property type="protein sequence ID" value="RKF83092.1"/>
    <property type="molecule type" value="Genomic_DNA"/>
</dbReference>
<gene>
    <name evidence="1" type="ORF">GcM1_163007</name>
</gene>
<comment type="caution">
    <text evidence="1">The sequence shown here is derived from an EMBL/GenBank/DDBJ whole genome shotgun (WGS) entry which is preliminary data.</text>
</comment>
<dbReference type="Proteomes" id="UP000285326">
    <property type="component" value="Unassembled WGS sequence"/>
</dbReference>
<dbReference type="AlphaFoldDB" id="A0A420J8I9"/>
<protein>
    <submittedName>
        <fullName evidence="1">Uncharacterized protein</fullName>
    </submittedName>
</protein>
<proteinExistence type="predicted"/>
<name>A0A420J8I9_9PEZI</name>
<sequence>MEKSRAANVAENIGICSTVVGTIEASLSSKLLGVGPGAVPILLQNNNKIASNASKLPVNLETVTSPKSSNRGTWATVARKGNFND</sequence>
<organism evidence="1 2">
    <name type="scientific">Golovinomyces cichoracearum</name>
    <dbReference type="NCBI Taxonomy" id="62708"/>
    <lineage>
        <taxon>Eukaryota</taxon>
        <taxon>Fungi</taxon>
        <taxon>Dikarya</taxon>
        <taxon>Ascomycota</taxon>
        <taxon>Pezizomycotina</taxon>
        <taxon>Leotiomycetes</taxon>
        <taxon>Erysiphales</taxon>
        <taxon>Erysiphaceae</taxon>
        <taxon>Golovinomyces</taxon>
    </lineage>
</organism>
<evidence type="ECO:0000313" key="2">
    <source>
        <dbReference type="Proteomes" id="UP000285326"/>
    </source>
</evidence>